<protein>
    <submittedName>
        <fullName evidence="2">Uncharacterized protein</fullName>
    </submittedName>
</protein>
<name>A0A3N0EJ27_SINP1</name>
<evidence type="ECO:0000313" key="3">
    <source>
        <dbReference type="Proteomes" id="UP000267469"/>
    </source>
</evidence>
<comment type="caution">
    <text evidence="2">The sequence shown here is derived from an EMBL/GenBank/DDBJ whole genome shotgun (WGS) entry which is preliminary data.</text>
</comment>
<dbReference type="RefSeq" id="WP_123215806.1">
    <property type="nucleotide sequence ID" value="NZ_RJTM01000068.1"/>
</dbReference>
<dbReference type="EMBL" id="RJTM01000068">
    <property type="protein sequence ID" value="RNL87890.1"/>
    <property type="molecule type" value="Genomic_DNA"/>
</dbReference>
<keyword evidence="3" id="KW-1185">Reference proteome</keyword>
<dbReference type="AlphaFoldDB" id="A0A3N0EJ27"/>
<evidence type="ECO:0000313" key="2">
    <source>
        <dbReference type="EMBL" id="RNL87890.1"/>
    </source>
</evidence>
<keyword evidence="1" id="KW-0472">Membrane</keyword>
<reference evidence="2 3" key="1">
    <citation type="submission" date="2018-10" db="EMBL/GenBank/DDBJ databases">
        <title>Sinomicrobium pectinilyticum sp. nov., a pectinase-producing bacterium isolated from alkaline and saline soil, and emended description of the genus Sinomicrobium.</title>
        <authorList>
            <person name="Cheng B."/>
            <person name="Li C."/>
            <person name="Lai Q."/>
            <person name="Du M."/>
            <person name="Shao Z."/>
            <person name="Xu P."/>
            <person name="Yang C."/>
        </authorList>
    </citation>
    <scope>NUCLEOTIDE SEQUENCE [LARGE SCALE GENOMIC DNA]</scope>
    <source>
        <strain evidence="2 3">5DNS001</strain>
    </source>
</reference>
<dbReference type="Proteomes" id="UP000267469">
    <property type="component" value="Unassembled WGS sequence"/>
</dbReference>
<sequence length="115" mass="13274">MEEDITKNLIRKSGMTTSEDFTDKLLLKIESEKTVHPLLGYRYTRMRHYAIFGIIGVGAGLFTLIYFGFLPEFNVFDFQFKINRIPLLIITTWLLLLGANHILKMQHSANLHGKS</sequence>
<evidence type="ECO:0000256" key="1">
    <source>
        <dbReference type="SAM" id="Phobius"/>
    </source>
</evidence>
<gene>
    <name evidence="2" type="ORF">ED312_09710</name>
</gene>
<proteinExistence type="predicted"/>
<keyword evidence="1" id="KW-0812">Transmembrane</keyword>
<accession>A0A3N0EJ27</accession>
<feature type="transmembrane region" description="Helical" evidence="1">
    <location>
        <begin position="82"/>
        <end position="103"/>
    </location>
</feature>
<organism evidence="2 3">
    <name type="scientific">Sinomicrobium pectinilyticum</name>
    <dbReference type="NCBI Taxonomy" id="1084421"/>
    <lineage>
        <taxon>Bacteria</taxon>
        <taxon>Pseudomonadati</taxon>
        <taxon>Bacteroidota</taxon>
        <taxon>Flavobacteriia</taxon>
        <taxon>Flavobacteriales</taxon>
        <taxon>Flavobacteriaceae</taxon>
        <taxon>Sinomicrobium</taxon>
    </lineage>
</organism>
<feature type="transmembrane region" description="Helical" evidence="1">
    <location>
        <begin position="49"/>
        <end position="70"/>
    </location>
</feature>
<keyword evidence="1" id="KW-1133">Transmembrane helix</keyword>